<dbReference type="EMBL" id="JAIQCV010000012">
    <property type="protein sequence ID" value="KAH1038326.1"/>
    <property type="molecule type" value="Genomic_DNA"/>
</dbReference>
<dbReference type="Proteomes" id="UP000828251">
    <property type="component" value="Unassembled WGS sequence"/>
</dbReference>
<reference evidence="1 2" key="1">
    <citation type="journal article" date="2021" name="Plant Biotechnol. J.">
        <title>Multi-omics assisted identification of the key and species-specific regulatory components of drought-tolerant mechanisms in Gossypium stocksii.</title>
        <authorList>
            <person name="Yu D."/>
            <person name="Ke L."/>
            <person name="Zhang D."/>
            <person name="Wu Y."/>
            <person name="Sun Y."/>
            <person name="Mei J."/>
            <person name="Sun J."/>
            <person name="Sun Y."/>
        </authorList>
    </citation>
    <scope>NUCLEOTIDE SEQUENCE [LARGE SCALE GENOMIC DNA]</scope>
    <source>
        <strain evidence="2">cv. E1</strain>
        <tissue evidence="1">Leaf</tissue>
    </source>
</reference>
<accession>A0A9D3UD54</accession>
<protein>
    <submittedName>
        <fullName evidence="1">Uncharacterized protein</fullName>
    </submittedName>
</protein>
<organism evidence="1 2">
    <name type="scientific">Gossypium stocksii</name>
    <dbReference type="NCBI Taxonomy" id="47602"/>
    <lineage>
        <taxon>Eukaryota</taxon>
        <taxon>Viridiplantae</taxon>
        <taxon>Streptophyta</taxon>
        <taxon>Embryophyta</taxon>
        <taxon>Tracheophyta</taxon>
        <taxon>Spermatophyta</taxon>
        <taxon>Magnoliopsida</taxon>
        <taxon>eudicotyledons</taxon>
        <taxon>Gunneridae</taxon>
        <taxon>Pentapetalae</taxon>
        <taxon>rosids</taxon>
        <taxon>malvids</taxon>
        <taxon>Malvales</taxon>
        <taxon>Malvaceae</taxon>
        <taxon>Malvoideae</taxon>
        <taxon>Gossypium</taxon>
    </lineage>
</organism>
<evidence type="ECO:0000313" key="2">
    <source>
        <dbReference type="Proteomes" id="UP000828251"/>
    </source>
</evidence>
<name>A0A9D3UD54_9ROSI</name>
<sequence length="135" mass="15243">MESTWQENSEGIGVNNRSTKKVRIKGTEGDKDVVIEAVLTSVKPRSWKECLVGTGLWVKGKVATMDNFDDGEDFELLDVDVMRSSVNGIPSINFSKRVNQILIKDMEYTVVIKLLGRNIGYSTLQNKIYSLWRLS</sequence>
<evidence type="ECO:0000313" key="1">
    <source>
        <dbReference type="EMBL" id="KAH1038326.1"/>
    </source>
</evidence>
<proteinExistence type="predicted"/>
<gene>
    <name evidence="1" type="ORF">J1N35_040069</name>
</gene>
<comment type="caution">
    <text evidence="1">The sequence shown here is derived from an EMBL/GenBank/DDBJ whole genome shotgun (WGS) entry which is preliminary data.</text>
</comment>
<dbReference type="OrthoDB" id="1000593at2759"/>
<keyword evidence="2" id="KW-1185">Reference proteome</keyword>
<dbReference type="AlphaFoldDB" id="A0A9D3UD54"/>